<keyword evidence="4" id="KW-1185">Reference proteome</keyword>
<dbReference type="PANTHER" id="PTHR33735:SF23">
    <property type="entry name" value="PTERIN-BINDING DOMAIN-CONTAINING PROTEIN"/>
    <property type="match status" value="1"/>
</dbReference>
<dbReference type="Proteomes" id="UP000250321">
    <property type="component" value="Unassembled WGS sequence"/>
</dbReference>
<name>A0A314YGC6_PRUYE</name>
<dbReference type="OrthoDB" id="1927611at2759"/>
<evidence type="ECO:0000313" key="4">
    <source>
        <dbReference type="Proteomes" id="UP000250321"/>
    </source>
</evidence>
<sequence length="217" mass="24232">MATINGFHPPMSTLHSRKTKPQVPHATLHSLQLTSHQQHPMLAYQRSSFTKFPYAHQLIRAHHRLLITKVTQASEKSPPETQGPADKSPLSTWKNWIVGLLLSIIIPSLRHKWGPLLALKSKVDMAVDTVESVTEVVEELAEEVEKVAVQIEDKLPEDAKLKQAMDSIEHLAEDAVKKAEQAKDIIHKVEEVEEEIEKALITGSDVDSVKGEGEKKS</sequence>
<proteinExistence type="predicted"/>
<dbReference type="AlphaFoldDB" id="A0A314YGC6"/>
<keyword evidence="1" id="KW-0175">Coiled coil</keyword>
<reference evidence="3 4" key="1">
    <citation type="submission" date="2018-02" db="EMBL/GenBank/DDBJ databases">
        <title>Draft genome of wild Prunus yedoensis var. nudiflora.</title>
        <authorList>
            <person name="Baek S."/>
            <person name="Kim J.-H."/>
            <person name="Choi K."/>
            <person name="Kim G.-B."/>
            <person name="Cho A."/>
            <person name="Jang H."/>
            <person name="Shin C.-H."/>
            <person name="Yu H.-J."/>
            <person name="Mun J.-H."/>
        </authorList>
    </citation>
    <scope>NUCLEOTIDE SEQUENCE [LARGE SCALE GENOMIC DNA]</scope>
    <source>
        <strain evidence="4">cv. Jeju island</strain>
        <tissue evidence="3">Leaf</tissue>
    </source>
</reference>
<evidence type="ECO:0000256" key="2">
    <source>
        <dbReference type="SAM" id="MobiDB-lite"/>
    </source>
</evidence>
<evidence type="ECO:0000256" key="1">
    <source>
        <dbReference type="SAM" id="Coils"/>
    </source>
</evidence>
<dbReference type="STRING" id="2094558.A0A314YGC6"/>
<dbReference type="EMBL" id="PJQY01001101">
    <property type="protein sequence ID" value="PQQ05327.1"/>
    <property type="molecule type" value="Genomic_DNA"/>
</dbReference>
<comment type="caution">
    <text evidence="3">The sequence shown here is derived from an EMBL/GenBank/DDBJ whole genome shotgun (WGS) entry which is preliminary data.</text>
</comment>
<organism evidence="3 4">
    <name type="scientific">Prunus yedoensis var. nudiflora</name>
    <dbReference type="NCBI Taxonomy" id="2094558"/>
    <lineage>
        <taxon>Eukaryota</taxon>
        <taxon>Viridiplantae</taxon>
        <taxon>Streptophyta</taxon>
        <taxon>Embryophyta</taxon>
        <taxon>Tracheophyta</taxon>
        <taxon>Spermatophyta</taxon>
        <taxon>Magnoliopsida</taxon>
        <taxon>eudicotyledons</taxon>
        <taxon>Gunneridae</taxon>
        <taxon>Pentapetalae</taxon>
        <taxon>rosids</taxon>
        <taxon>fabids</taxon>
        <taxon>Rosales</taxon>
        <taxon>Rosaceae</taxon>
        <taxon>Amygdaloideae</taxon>
        <taxon>Amygdaleae</taxon>
        <taxon>Prunus</taxon>
    </lineage>
</organism>
<dbReference type="PANTHER" id="PTHR33735">
    <property type="entry name" value="EXPRESSED PROTEIN"/>
    <property type="match status" value="1"/>
</dbReference>
<evidence type="ECO:0000313" key="3">
    <source>
        <dbReference type="EMBL" id="PQQ05327.1"/>
    </source>
</evidence>
<accession>A0A314YGC6</accession>
<protein>
    <submittedName>
        <fullName evidence="3">Uncharacterized protein</fullName>
    </submittedName>
</protein>
<feature type="region of interest" description="Disordered" evidence="2">
    <location>
        <begin position="1"/>
        <end position="24"/>
    </location>
</feature>
<gene>
    <name evidence="3" type="ORF">Pyn_26084</name>
</gene>
<feature type="coiled-coil region" evidence="1">
    <location>
        <begin position="130"/>
        <end position="202"/>
    </location>
</feature>